<protein>
    <recommendedName>
        <fullName evidence="2">PEGA domain-containing protein</fullName>
    </recommendedName>
</protein>
<evidence type="ECO:0008006" key="2">
    <source>
        <dbReference type="Google" id="ProtNLM"/>
    </source>
</evidence>
<comment type="caution">
    <text evidence="1">The sequence shown here is derived from an EMBL/GenBank/DDBJ whole genome shotgun (WGS) entry which is preliminary data.</text>
</comment>
<organism evidence="1">
    <name type="scientific">marine sediment metagenome</name>
    <dbReference type="NCBI Taxonomy" id="412755"/>
    <lineage>
        <taxon>unclassified sequences</taxon>
        <taxon>metagenomes</taxon>
        <taxon>ecological metagenomes</taxon>
    </lineage>
</organism>
<evidence type="ECO:0000313" key="1">
    <source>
        <dbReference type="EMBL" id="GAH43983.1"/>
    </source>
</evidence>
<sequence length="294" mass="32659">MGILFTILMGFLFTITLGFLFTIALGIQFTISTYLGMRISSSQRHALRLEIDAVKQSVLAVQKGKLVISLPPRFSVYFKGTLEQVQGDEFGEYVKELPPGEYDLMIIRSGFLSFEGPVIVHGGESTELGFFPPVKVSFPYMCVNKFIVTSGQETVAEGLVGFDYREGGTVRVSSSAEELAEKVVRGTVLKKSKFFAFEPRVIDVTPDLYASINSEGTSVGVPAFGDGYSSIYQWPDGKYSANVDLFCPDFYELGSLRLGIKITMEKKGDRVTFMATTYPVEQVPWVVDRLNDWD</sequence>
<proteinExistence type="predicted"/>
<gene>
    <name evidence="1" type="ORF">S03H2_11768</name>
</gene>
<accession>X1HFC9</accession>
<name>X1HFC9_9ZZZZ</name>
<reference evidence="1" key="1">
    <citation type="journal article" date="2014" name="Front. Microbiol.">
        <title>High frequency of phylogenetically diverse reductive dehalogenase-homologous genes in deep subseafloor sedimentary metagenomes.</title>
        <authorList>
            <person name="Kawai M."/>
            <person name="Futagami T."/>
            <person name="Toyoda A."/>
            <person name="Takaki Y."/>
            <person name="Nishi S."/>
            <person name="Hori S."/>
            <person name="Arai W."/>
            <person name="Tsubouchi T."/>
            <person name="Morono Y."/>
            <person name="Uchiyama I."/>
            <person name="Ito T."/>
            <person name="Fujiyama A."/>
            <person name="Inagaki F."/>
            <person name="Takami H."/>
        </authorList>
    </citation>
    <scope>NUCLEOTIDE SEQUENCE</scope>
    <source>
        <strain evidence="1">Expedition CK06-06</strain>
    </source>
</reference>
<dbReference type="EMBL" id="BARU01005994">
    <property type="protein sequence ID" value="GAH43983.1"/>
    <property type="molecule type" value="Genomic_DNA"/>
</dbReference>
<dbReference type="AlphaFoldDB" id="X1HFC9"/>